<keyword evidence="12 16" id="KW-0503">Monooxygenase</keyword>
<dbReference type="InterPro" id="IPR017972">
    <property type="entry name" value="Cyt_P450_CS"/>
</dbReference>
<keyword evidence="9" id="KW-0492">Microsome</keyword>
<evidence type="ECO:0000256" key="10">
    <source>
        <dbReference type="ARBA" id="ARBA00023002"/>
    </source>
</evidence>
<dbReference type="GO" id="GO:0016712">
    <property type="term" value="F:oxidoreductase activity, acting on paired donors, with incorporation or reduction of molecular oxygen, reduced flavin or flavoprotein as one donor, and incorporation of one atom of oxygen"/>
    <property type="evidence" value="ECO:0007669"/>
    <property type="project" value="UniProtKB-EC"/>
</dbReference>
<gene>
    <name evidence="17" type="ORF">ABMA28_011695</name>
</gene>
<dbReference type="PANTHER" id="PTHR24292:SF54">
    <property type="entry name" value="CYP9F3-RELATED"/>
    <property type="match status" value="1"/>
</dbReference>
<dbReference type="GO" id="GO:0005789">
    <property type="term" value="C:endoplasmic reticulum membrane"/>
    <property type="evidence" value="ECO:0007669"/>
    <property type="project" value="UniProtKB-SubCell"/>
</dbReference>
<evidence type="ECO:0000256" key="14">
    <source>
        <dbReference type="ARBA" id="ARBA00047827"/>
    </source>
</evidence>
<dbReference type="AlphaFoldDB" id="A0ABD0TK55"/>
<keyword evidence="10 16" id="KW-0560">Oxidoreductase</keyword>
<dbReference type="SUPFAM" id="SSF48264">
    <property type="entry name" value="Cytochrome P450"/>
    <property type="match status" value="1"/>
</dbReference>
<evidence type="ECO:0000256" key="6">
    <source>
        <dbReference type="ARBA" id="ARBA00022617"/>
    </source>
</evidence>
<evidence type="ECO:0000256" key="4">
    <source>
        <dbReference type="ARBA" id="ARBA00010617"/>
    </source>
</evidence>
<dbReference type="InterPro" id="IPR050476">
    <property type="entry name" value="Insect_CytP450_Detox"/>
</dbReference>
<evidence type="ECO:0000256" key="8">
    <source>
        <dbReference type="ARBA" id="ARBA00022824"/>
    </source>
</evidence>
<dbReference type="InterPro" id="IPR001128">
    <property type="entry name" value="Cyt_P450"/>
</dbReference>
<evidence type="ECO:0000256" key="15">
    <source>
        <dbReference type="PIRSR" id="PIRSR602401-1"/>
    </source>
</evidence>
<protein>
    <recommendedName>
        <fullName evidence="5">unspecific monooxygenase</fullName>
        <ecNumber evidence="5">1.14.14.1</ecNumber>
    </recommendedName>
</protein>
<evidence type="ECO:0000313" key="18">
    <source>
        <dbReference type="Proteomes" id="UP001549921"/>
    </source>
</evidence>
<dbReference type="EC" id="1.14.14.1" evidence="5"/>
<evidence type="ECO:0000256" key="7">
    <source>
        <dbReference type="ARBA" id="ARBA00022723"/>
    </source>
</evidence>
<dbReference type="CDD" id="cd11056">
    <property type="entry name" value="CYP6-like"/>
    <property type="match status" value="1"/>
</dbReference>
<comment type="cofactor">
    <cofactor evidence="1 15">
        <name>heme</name>
        <dbReference type="ChEBI" id="CHEBI:30413"/>
    </cofactor>
</comment>
<dbReference type="PRINTS" id="PR00385">
    <property type="entry name" value="P450"/>
</dbReference>
<dbReference type="FunFam" id="1.10.630.10:FF:000182">
    <property type="entry name" value="Cytochrome P450 3A4"/>
    <property type="match status" value="1"/>
</dbReference>
<dbReference type="PRINTS" id="PR00463">
    <property type="entry name" value="EP450I"/>
</dbReference>
<keyword evidence="8" id="KW-0256">Endoplasmic reticulum</keyword>
<dbReference type="Pfam" id="PF00067">
    <property type="entry name" value="p450"/>
    <property type="match status" value="1"/>
</dbReference>
<evidence type="ECO:0000313" key="17">
    <source>
        <dbReference type="EMBL" id="KAL0849737.1"/>
    </source>
</evidence>
<organism evidence="17 18">
    <name type="scientific">Loxostege sticticalis</name>
    <name type="common">Beet webworm moth</name>
    <dbReference type="NCBI Taxonomy" id="481309"/>
    <lineage>
        <taxon>Eukaryota</taxon>
        <taxon>Metazoa</taxon>
        <taxon>Ecdysozoa</taxon>
        <taxon>Arthropoda</taxon>
        <taxon>Hexapoda</taxon>
        <taxon>Insecta</taxon>
        <taxon>Pterygota</taxon>
        <taxon>Neoptera</taxon>
        <taxon>Endopterygota</taxon>
        <taxon>Lepidoptera</taxon>
        <taxon>Glossata</taxon>
        <taxon>Ditrysia</taxon>
        <taxon>Pyraloidea</taxon>
        <taxon>Crambidae</taxon>
        <taxon>Pyraustinae</taxon>
        <taxon>Loxostege</taxon>
    </lineage>
</organism>
<keyword evidence="13" id="KW-0472">Membrane</keyword>
<name>A0ABD0TK55_LOXSC</name>
<keyword evidence="11 15" id="KW-0408">Iron</keyword>
<evidence type="ECO:0000256" key="3">
    <source>
        <dbReference type="ARBA" id="ARBA00004406"/>
    </source>
</evidence>
<dbReference type="InterPro" id="IPR002401">
    <property type="entry name" value="Cyt_P450_E_grp-I"/>
</dbReference>
<reference evidence="17 18" key="1">
    <citation type="submission" date="2024-06" db="EMBL/GenBank/DDBJ databases">
        <title>A chromosome-level genome assembly of beet webworm, Loxostege sticticalis.</title>
        <authorList>
            <person name="Zhang Y."/>
        </authorList>
    </citation>
    <scope>NUCLEOTIDE SEQUENCE [LARGE SCALE GENOMIC DNA]</scope>
    <source>
        <strain evidence="17">AQ028</strain>
        <tissue evidence="17">Male pupae</tissue>
    </source>
</reference>
<comment type="catalytic activity">
    <reaction evidence="14">
        <text>an organic molecule + reduced [NADPH--hemoprotein reductase] + O2 = an alcohol + oxidized [NADPH--hemoprotein reductase] + H2O + H(+)</text>
        <dbReference type="Rhea" id="RHEA:17149"/>
        <dbReference type="Rhea" id="RHEA-COMP:11964"/>
        <dbReference type="Rhea" id="RHEA-COMP:11965"/>
        <dbReference type="ChEBI" id="CHEBI:15377"/>
        <dbReference type="ChEBI" id="CHEBI:15378"/>
        <dbReference type="ChEBI" id="CHEBI:15379"/>
        <dbReference type="ChEBI" id="CHEBI:30879"/>
        <dbReference type="ChEBI" id="CHEBI:57618"/>
        <dbReference type="ChEBI" id="CHEBI:58210"/>
        <dbReference type="ChEBI" id="CHEBI:142491"/>
        <dbReference type="EC" id="1.14.14.1"/>
    </reaction>
</comment>
<feature type="binding site" description="axial binding residue" evidence="15">
    <location>
        <position position="439"/>
    </location>
    <ligand>
        <name>heme</name>
        <dbReference type="ChEBI" id="CHEBI:30413"/>
    </ligand>
    <ligandPart>
        <name>Fe</name>
        <dbReference type="ChEBI" id="CHEBI:18248"/>
    </ligandPart>
</feature>
<evidence type="ECO:0000256" key="11">
    <source>
        <dbReference type="ARBA" id="ARBA00023004"/>
    </source>
</evidence>
<dbReference type="InterPro" id="IPR036396">
    <property type="entry name" value="Cyt_P450_sf"/>
</dbReference>
<dbReference type="PROSITE" id="PS00086">
    <property type="entry name" value="CYTOCHROME_P450"/>
    <property type="match status" value="1"/>
</dbReference>
<keyword evidence="7 15" id="KW-0479">Metal-binding</keyword>
<dbReference type="EMBL" id="JBEDNZ010000003">
    <property type="protein sequence ID" value="KAL0849737.1"/>
    <property type="molecule type" value="Genomic_DNA"/>
</dbReference>
<dbReference type="Proteomes" id="UP001549921">
    <property type="component" value="Unassembled WGS sequence"/>
</dbReference>
<dbReference type="PANTHER" id="PTHR24292">
    <property type="entry name" value="CYTOCHROME P450"/>
    <property type="match status" value="1"/>
</dbReference>
<evidence type="ECO:0000256" key="16">
    <source>
        <dbReference type="RuleBase" id="RU000461"/>
    </source>
</evidence>
<keyword evidence="6 15" id="KW-0349">Heme</keyword>
<comment type="caution">
    <text evidence="17">The sequence shown here is derived from an EMBL/GenBank/DDBJ whole genome shotgun (WGS) entry which is preliminary data.</text>
</comment>
<evidence type="ECO:0000256" key="1">
    <source>
        <dbReference type="ARBA" id="ARBA00001971"/>
    </source>
</evidence>
<proteinExistence type="inferred from homology"/>
<comment type="subcellular location">
    <subcellularLocation>
        <location evidence="3">Endoplasmic reticulum membrane</location>
        <topology evidence="3">Peripheral membrane protein</topology>
    </subcellularLocation>
    <subcellularLocation>
        <location evidence="2">Microsome membrane</location>
        <topology evidence="2">Peripheral membrane protein</topology>
    </subcellularLocation>
</comment>
<evidence type="ECO:0000256" key="13">
    <source>
        <dbReference type="ARBA" id="ARBA00023136"/>
    </source>
</evidence>
<comment type="similarity">
    <text evidence="4 16">Belongs to the cytochrome P450 family.</text>
</comment>
<evidence type="ECO:0000256" key="5">
    <source>
        <dbReference type="ARBA" id="ARBA00012109"/>
    </source>
</evidence>
<dbReference type="Gene3D" id="1.10.630.10">
    <property type="entry name" value="Cytochrome P450"/>
    <property type="match status" value="1"/>
</dbReference>
<evidence type="ECO:0000256" key="9">
    <source>
        <dbReference type="ARBA" id="ARBA00022848"/>
    </source>
</evidence>
<dbReference type="GO" id="GO:0046872">
    <property type="term" value="F:metal ion binding"/>
    <property type="evidence" value="ECO:0007669"/>
    <property type="project" value="UniProtKB-KW"/>
</dbReference>
<evidence type="ECO:0000256" key="12">
    <source>
        <dbReference type="ARBA" id="ARBA00023033"/>
    </source>
</evidence>
<sequence length="495" mass="56878">MWLILLSICVVLVLWFLFRTVNRDYWKKRNVVQLNKDLFVKFLFGDQSLSEVYKDVYEAHPNEPYVGAFLNTKPALILRELQNIQAVLVGDFESYHSRGIDFNDNDILADNILSISHYERWKTIRQKMTPLFTSSKLKSMTSVIEKSARDFVTMVKNKKEMREKPFIALYTYTTASIGASVFGIDTHTKDTMDSPFLEMSFKSVEPSFLGNLRVTISSLSPTLFKILRIKVFGDHEEFFIGAVKKALTARRNNPQPVNDFIGLCMELQKAGTMTDKSTGYEVEPTDLVLAAQAFFFFIAGTDTGANTMHFTLLELSSNPDVLKRLHEEIDKKFEETNEKITYDDIDKLVYLDMVLNETMRKFPPVGLMQRVCTRDTVLPVGNLKVQKGVITVTPVFAIHRDEKLFPDPEKFDPERFAPSNAANLPKFGYMPFGEGKRICIGSRYARIQVKVGLAFLLRSFTLKPQNYQPKRFEKSVFSLRDPDAKYELILRENKD</sequence>
<accession>A0ABD0TK55</accession>
<evidence type="ECO:0000256" key="2">
    <source>
        <dbReference type="ARBA" id="ARBA00004174"/>
    </source>
</evidence>